<dbReference type="Proteomes" id="UP001566132">
    <property type="component" value="Unassembled WGS sequence"/>
</dbReference>
<keyword evidence="3" id="KW-0677">Repeat</keyword>
<dbReference type="GO" id="GO:0030674">
    <property type="term" value="F:protein-macromolecule adaptor activity"/>
    <property type="evidence" value="ECO:0007669"/>
    <property type="project" value="UniProtKB-ARBA"/>
</dbReference>
<evidence type="ECO:0000256" key="9">
    <source>
        <dbReference type="PROSITE-ProRule" id="PRU00042"/>
    </source>
</evidence>
<evidence type="ECO:0000256" key="1">
    <source>
        <dbReference type="ARBA" id="ARBA00004123"/>
    </source>
</evidence>
<dbReference type="AlphaFoldDB" id="A0ABD1FDH9"/>
<evidence type="ECO:0000313" key="12">
    <source>
        <dbReference type="Proteomes" id="UP001566132"/>
    </source>
</evidence>
<feature type="domain" description="C2H2-type" evidence="10">
    <location>
        <begin position="242"/>
        <end position="265"/>
    </location>
</feature>
<feature type="domain" description="C2H2-type" evidence="10">
    <location>
        <begin position="97"/>
        <end position="124"/>
    </location>
</feature>
<feature type="domain" description="C2H2-type" evidence="10">
    <location>
        <begin position="125"/>
        <end position="152"/>
    </location>
</feature>
<keyword evidence="4 9" id="KW-0863">Zinc-finger</keyword>
<evidence type="ECO:0000256" key="5">
    <source>
        <dbReference type="ARBA" id="ARBA00022833"/>
    </source>
</evidence>
<keyword evidence="12" id="KW-1185">Reference proteome</keyword>
<dbReference type="InterPro" id="IPR036236">
    <property type="entry name" value="Znf_C2H2_sf"/>
</dbReference>
<evidence type="ECO:0000256" key="6">
    <source>
        <dbReference type="ARBA" id="ARBA00023015"/>
    </source>
</evidence>
<comment type="caution">
    <text evidence="11">The sequence shown here is derived from an EMBL/GenBank/DDBJ whole genome shotgun (WGS) entry which is preliminary data.</text>
</comment>
<organism evidence="11 12">
    <name type="scientific">Hypothenemus hampei</name>
    <name type="common">Coffee berry borer</name>
    <dbReference type="NCBI Taxonomy" id="57062"/>
    <lineage>
        <taxon>Eukaryota</taxon>
        <taxon>Metazoa</taxon>
        <taxon>Ecdysozoa</taxon>
        <taxon>Arthropoda</taxon>
        <taxon>Hexapoda</taxon>
        <taxon>Insecta</taxon>
        <taxon>Pterygota</taxon>
        <taxon>Neoptera</taxon>
        <taxon>Endopterygota</taxon>
        <taxon>Coleoptera</taxon>
        <taxon>Polyphaga</taxon>
        <taxon>Cucujiformia</taxon>
        <taxon>Curculionidae</taxon>
        <taxon>Scolytinae</taxon>
        <taxon>Hypothenemus</taxon>
    </lineage>
</organism>
<dbReference type="InterPro" id="IPR013087">
    <property type="entry name" value="Znf_C2H2_type"/>
</dbReference>
<dbReference type="InterPro" id="IPR050717">
    <property type="entry name" value="C2H2-ZF_Transcription_Reg"/>
</dbReference>
<name>A0ABD1FDH9_HYPHA</name>
<dbReference type="FunFam" id="3.30.160.60:FF:000688">
    <property type="entry name" value="zinc finger protein 197 isoform X1"/>
    <property type="match status" value="1"/>
</dbReference>
<keyword evidence="6" id="KW-0805">Transcription regulation</keyword>
<dbReference type="SMART" id="SM00355">
    <property type="entry name" value="ZnF_C2H2"/>
    <property type="match status" value="6"/>
</dbReference>
<evidence type="ECO:0000259" key="10">
    <source>
        <dbReference type="PROSITE" id="PS50157"/>
    </source>
</evidence>
<evidence type="ECO:0000313" key="11">
    <source>
        <dbReference type="EMBL" id="KAL1517339.1"/>
    </source>
</evidence>
<dbReference type="GO" id="GO:0006357">
    <property type="term" value="P:regulation of transcription by RNA polymerase II"/>
    <property type="evidence" value="ECO:0007669"/>
    <property type="project" value="UniProtKB-ARBA"/>
</dbReference>
<proteinExistence type="predicted"/>
<feature type="domain" description="C2H2-type" evidence="10">
    <location>
        <begin position="181"/>
        <end position="208"/>
    </location>
</feature>
<protein>
    <recommendedName>
        <fullName evidence="10">C2H2-type domain-containing protein</fullName>
    </recommendedName>
</protein>
<dbReference type="EMBL" id="JBDJPC010000001">
    <property type="protein sequence ID" value="KAL1517339.1"/>
    <property type="molecule type" value="Genomic_DNA"/>
</dbReference>
<comment type="subcellular location">
    <subcellularLocation>
        <location evidence="1">Nucleus</location>
    </subcellularLocation>
</comment>
<dbReference type="PANTHER" id="PTHR14196">
    <property type="entry name" value="ODD-SKIPPED - RELATED"/>
    <property type="match status" value="1"/>
</dbReference>
<gene>
    <name evidence="11" type="ORF">ABEB36_001114</name>
</gene>
<reference evidence="11 12" key="1">
    <citation type="submission" date="2024-05" db="EMBL/GenBank/DDBJ databases">
        <title>Genetic variation in Jamaican populations of the coffee berry borer (Hypothenemus hampei).</title>
        <authorList>
            <person name="Errbii M."/>
            <person name="Myrie A."/>
        </authorList>
    </citation>
    <scope>NUCLEOTIDE SEQUENCE [LARGE SCALE GENOMIC DNA]</scope>
    <source>
        <strain evidence="11">JA-Hopewell-2020-01-JO</strain>
        <tissue evidence="11">Whole body</tissue>
    </source>
</reference>
<dbReference type="FunFam" id="3.30.160.60:FF:001289">
    <property type="entry name" value="Zinc finger protein 574"/>
    <property type="match status" value="1"/>
</dbReference>
<dbReference type="GO" id="GO:0008270">
    <property type="term" value="F:zinc ion binding"/>
    <property type="evidence" value="ECO:0007669"/>
    <property type="project" value="UniProtKB-KW"/>
</dbReference>
<dbReference type="PROSITE" id="PS00028">
    <property type="entry name" value="ZINC_FINGER_C2H2_1"/>
    <property type="match status" value="6"/>
</dbReference>
<feature type="domain" description="C2H2-type" evidence="10">
    <location>
        <begin position="153"/>
        <end position="180"/>
    </location>
</feature>
<feature type="domain" description="C2H2-type" evidence="10">
    <location>
        <begin position="209"/>
        <end position="232"/>
    </location>
</feature>
<dbReference type="SUPFAM" id="SSF57667">
    <property type="entry name" value="beta-beta-alpha zinc fingers"/>
    <property type="match status" value="3"/>
</dbReference>
<dbReference type="Pfam" id="PF00096">
    <property type="entry name" value="zf-C2H2"/>
    <property type="match status" value="4"/>
</dbReference>
<keyword evidence="7" id="KW-0804">Transcription</keyword>
<keyword evidence="8" id="KW-0539">Nucleus</keyword>
<evidence type="ECO:0000256" key="3">
    <source>
        <dbReference type="ARBA" id="ARBA00022737"/>
    </source>
</evidence>
<dbReference type="FunFam" id="3.30.160.60:FF:000512">
    <property type="entry name" value="zinc finger protein 197 isoform X1"/>
    <property type="match status" value="1"/>
</dbReference>
<keyword evidence="5" id="KW-0862">Zinc</keyword>
<dbReference type="FunFam" id="3.30.160.60:FF:001049">
    <property type="entry name" value="zinc finger protein 319"/>
    <property type="match status" value="1"/>
</dbReference>
<evidence type="ECO:0000256" key="2">
    <source>
        <dbReference type="ARBA" id="ARBA00022723"/>
    </source>
</evidence>
<evidence type="ECO:0000256" key="7">
    <source>
        <dbReference type="ARBA" id="ARBA00023163"/>
    </source>
</evidence>
<accession>A0ABD1FDH9</accession>
<dbReference type="GO" id="GO:0005634">
    <property type="term" value="C:nucleus"/>
    <property type="evidence" value="ECO:0007669"/>
    <property type="project" value="UniProtKB-SubCell"/>
</dbReference>
<dbReference type="Gene3D" id="3.30.160.60">
    <property type="entry name" value="Classic Zinc Finger"/>
    <property type="match status" value="5"/>
</dbReference>
<sequence length="489" mass="55162">MDTQTFSQAEFDNLQRLIDGHIPDEYINDEQIKDADVLFFSHHGYLETEDISQSSNQSNAETQQDLFPVETVVKKEPVFNYTQPKYKDLNGKSVRVFECGICGREFNHQYTLMRHLPTHTDERKFHCHICGKAFRQMSTLSQHKAIHSSARPYTCQVCNKNFNRVSTLISHSKTHTGVKPHCCHICNKSFHQKGNLRNHIFTHTNERPYKCDVCGKGFNQMSNLMCHKMKAHQNIGDGVPKYQCKTCGEEYFKRINLRQHEQFKHGVVPVIEILPNRNLIQSSNLQNVLTEYSSAIVVEPIETEAMKLALKSGNTPFALLRPLSGIPVLVRVIPAGNKQMLVPASADDLKKYGRISVKAKTGDQNDDTKENIDSKGCIVQIKIPVVATVIQTSGNSNEALAVKVLSPDPKDDTIKSSTAQTNGEIPGTILTPNSSNTENYYMEGLMFDGFIGNMNDQRNVDAMEFTFEIPQDARDNLMLPFNGSENSIF</sequence>
<dbReference type="Pfam" id="PF13912">
    <property type="entry name" value="zf-C2H2_6"/>
    <property type="match status" value="1"/>
</dbReference>
<evidence type="ECO:0000256" key="4">
    <source>
        <dbReference type="ARBA" id="ARBA00022771"/>
    </source>
</evidence>
<keyword evidence="2" id="KW-0479">Metal-binding</keyword>
<dbReference type="PANTHER" id="PTHR14196:SF12">
    <property type="entry name" value="ZINC FINGER PROTEIN 208-LIKE"/>
    <property type="match status" value="1"/>
</dbReference>
<evidence type="ECO:0000256" key="8">
    <source>
        <dbReference type="ARBA" id="ARBA00023242"/>
    </source>
</evidence>
<dbReference type="PROSITE" id="PS50157">
    <property type="entry name" value="ZINC_FINGER_C2H2_2"/>
    <property type="match status" value="6"/>
</dbReference>